<proteinExistence type="predicted"/>
<name>A0A914VQ19_9BILA</name>
<keyword evidence="2" id="KW-1185">Reference proteome</keyword>
<keyword evidence="1" id="KW-0175">Coiled coil</keyword>
<reference evidence="3" key="1">
    <citation type="submission" date="2022-11" db="UniProtKB">
        <authorList>
            <consortium name="WormBaseParasite"/>
        </authorList>
    </citation>
    <scope>IDENTIFICATION</scope>
</reference>
<dbReference type="WBParaSite" id="PSAMB.scaffold2284size24137.g17218.t1">
    <property type="protein sequence ID" value="PSAMB.scaffold2284size24137.g17218.t1"/>
    <property type="gene ID" value="PSAMB.scaffold2284size24137.g17218"/>
</dbReference>
<sequence length="235" mass="26084">MLTSALFSVVEHPPSCSDMKGQPEELLSLEHIPHTLAAPAPGSCAFNSGIMQQINYEYVYNTLPMLLAYTRLQEQQKQQKQQKQQAEMKRERSERKTATTWAQALKLNVGVERQSSSDSSGCASAVTPLNQSIEENSQLSGGESGFQSESVSPALTVDGVQTTTMMTSGSRPASRQLHAPAPLPLHGEEYQVSKMDVLSEQIWHYHMSLTQSEALLNRKLQLRDLLYFTICPVFP</sequence>
<feature type="coiled-coil region" evidence="1">
    <location>
        <begin position="69"/>
        <end position="96"/>
    </location>
</feature>
<dbReference type="AlphaFoldDB" id="A0A914VQ19"/>
<protein>
    <submittedName>
        <fullName evidence="3">Uncharacterized protein</fullName>
    </submittedName>
</protein>
<accession>A0A914VQ19</accession>
<evidence type="ECO:0000256" key="1">
    <source>
        <dbReference type="SAM" id="Coils"/>
    </source>
</evidence>
<organism evidence="2 3">
    <name type="scientific">Plectus sambesii</name>
    <dbReference type="NCBI Taxonomy" id="2011161"/>
    <lineage>
        <taxon>Eukaryota</taxon>
        <taxon>Metazoa</taxon>
        <taxon>Ecdysozoa</taxon>
        <taxon>Nematoda</taxon>
        <taxon>Chromadorea</taxon>
        <taxon>Plectida</taxon>
        <taxon>Plectina</taxon>
        <taxon>Plectoidea</taxon>
        <taxon>Plectidae</taxon>
        <taxon>Plectus</taxon>
    </lineage>
</organism>
<evidence type="ECO:0000313" key="2">
    <source>
        <dbReference type="Proteomes" id="UP000887566"/>
    </source>
</evidence>
<dbReference type="Proteomes" id="UP000887566">
    <property type="component" value="Unplaced"/>
</dbReference>
<evidence type="ECO:0000313" key="3">
    <source>
        <dbReference type="WBParaSite" id="PSAMB.scaffold2284size24137.g17218.t1"/>
    </source>
</evidence>